<dbReference type="GeneID" id="20089168"/>
<sequence>MAATTDASTMASPSSPLKGQHAKHPPNRLSGVVIFNLALPFAVFGLASQFTTTLNAMILYTLPPLGKCVYELVRERHVDYISMLQLAITGIAIAVMMYTDDPRVVLLKDIVPPMIFAVVLVGSALWPNGVNLVWLAFRGWYDATHNDVARVDHIWRTDSVVRRRFRAIAIIVGLVVLAEDSVRLYFVYTAPLSTMIVASPIAGITTGVFLTLWIVCSIQAIPTLTKDSSVATETSSLLA</sequence>
<feature type="transmembrane region" description="Helical" evidence="2">
    <location>
        <begin position="192"/>
        <end position="216"/>
    </location>
</feature>
<dbReference type="VEuPathDB" id="FungiDB:H310_12118"/>
<proteinExistence type="predicted"/>
<feature type="transmembrane region" description="Helical" evidence="2">
    <location>
        <begin position="80"/>
        <end position="98"/>
    </location>
</feature>
<evidence type="ECO:0000256" key="1">
    <source>
        <dbReference type="SAM" id="MobiDB-lite"/>
    </source>
</evidence>
<keyword evidence="2" id="KW-0472">Membrane</keyword>
<feature type="transmembrane region" description="Helical" evidence="2">
    <location>
        <begin position="33"/>
        <end position="60"/>
    </location>
</feature>
<feature type="transmembrane region" description="Helical" evidence="2">
    <location>
        <begin position="110"/>
        <end position="137"/>
    </location>
</feature>
<evidence type="ECO:0000313" key="3">
    <source>
        <dbReference type="EMBL" id="ETV94102.1"/>
    </source>
</evidence>
<dbReference type="OrthoDB" id="9996464at2759"/>
<feature type="transmembrane region" description="Helical" evidence="2">
    <location>
        <begin position="165"/>
        <end position="186"/>
    </location>
</feature>
<dbReference type="RefSeq" id="XP_008877305.1">
    <property type="nucleotide sequence ID" value="XM_008879083.1"/>
</dbReference>
<protein>
    <submittedName>
        <fullName evidence="3">Uncharacterized protein</fullName>
    </submittedName>
</protein>
<dbReference type="NCBIfam" id="NF041646">
    <property type="entry name" value="VC0807_fam"/>
    <property type="match status" value="1"/>
</dbReference>
<gene>
    <name evidence="3" type="ORF">H310_12118</name>
</gene>
<feature type="region of interest" description="Disordered" evidence="1">
    <location>
        <begin position="1"/>
        <end position="24"/>
    </location>
</feature>
<dbReference type="EMBL" id="KI913987">
    <property type="protein sequence ID" value="ETV94102.1"/>
    <property type="molecule type" value="Genomic_DNA"/>
</dbReference>
<feature type="compositionally biased region" description="Low complexity" evidence="1">
    <location>
        <begin position="1"/>
        <end position="16"/>
    </location>
</feature>
<keyword evidence="2" id="KW-1133">Transmembrane helix</keyword>
<keyword evidence="2" id="KW-0812">Transmembrane</keyword>
<reference evidence="3" key="1">
    <citation type="submission" date="2013-12" db="EMBL/GenBank/DDBJ databases">
        <title>The Genome Sequence of Aphanomyces invadans NJM9701.</title>
        <authorList>
            <consortium name="The Broad Institute Genomics Platform"/>
            <person name="Russ C."/>
            <person name="Tyler B."/>
            <person name="van West P."/>
            <person name="Dieguez-Uribeondo J."/>
            <person name="Young S.K."/>
            <person name="Zeng Q."/>
            <person name="Gargeya S."/>
            <person name="Fitzgerald M."/>
            <person name="Abouelleil A."/>
            <person name="Alvarado L."/>
            <person name="Chapman S.B."/>
            <person name="Gainer-Dewar J."/>
            <person name="Goldberg J."/>
            <person name="Griggs A."/>
            <person name="Gujja S."/>
            <person name="Hansen M."/>
            <person name="Howarth C."/>
            <person name="Imamovic A."/>
            <person name="Ireland A."/>
            <person name="Larimer J."/>
            <person name="McCowan C."/>
            <person name="Murphy C."/>
            <person name="Pearson M."/>
            <person name="Poon T.W."/>
            <person name="Priest M."/>
            <person name="Roberts A."/>
            <person name="Saif S."/>
            <person name="Shea T."/>
            <person name="Sykes S."/>
            <person name="Wortman J."/>
            <person name="Nusbaum C."/>
            <person name="Birren B."/>
        </authorList>
    </citation>
    <scope>NUCLEOTIDE SEQUENCE [LARGE SCALE GENOMIC DNA]</scope>
    <source>
        <strain evidence="3">NJM9701</strain>
    </source>
</reference>
<evidence type="ECO:0000256" key="2">
    <source>
        <dbReference type="SAM" id="Phobius"/>
    </source>
</evidence>
<organism evidence="3">
    <name type="scientific">Aphanomyces invadans</name>
    <dbReference type="NCBI Taxonomy" id="157072"/>
    <lineage>
        <taxon>Eukaryota</taxon>
        <taxon>Sar</taxon>
        <taxon>Stramenopiles</taxon>
        <taxon>Oomycota</taxon>
        <taxon>Saprolegniomycetes</taxon>
        <taxon>Saprolegniales</taxon>
        <taxon>Verrucalvaceae</taxon>
        <taxon>Aphanomyces</taxon>
    </lineage>
</organism>
<name>A0A024TL74_9STRA</name>
<dbReference type="AlphaFoldDB" id="A0A024TL74"/>
<accession>A0A024TL74</accession>